<feature type="non-terminal residue" evidence="10">
    <location>
        <position position="1"/>
    </location>
</feature>
<dbReference type="InterPro" id="IPR013757">
    <property type="entry name" value="Topo_IIA_A_a_sf"/>
</dbReference>
<evidence type="ECO:0000256" key="4">
    <source>
        <dbReference type="ARBA" id="ARBA00023029"/>
    </source>
</evidence>
<dbReference type="SUPFAM" id="SSF56719">
    <property type="entry name" value="Type II DNA topoisomerase"/>
    <property type="match status" value="1"/>
</dbReference>
<dbReference type="InterPro" id="IPR002205">
    <property type="entry name" value="Topo_IIA_dom_A"/>
</dbReference>
<dbReference type="GO" id="GO:0003677">
    <property type="term" value="F:DNA binding"/>
    <property type="evidence" value="ECO:0007669"/>
    <property type="project" value="UniProtKB-UniRule"/>
</dbReference>
<organism evidence="10 11">
    <name type="scientific">Candidatus Wirthbacteria bacterium CG2_30_54_11</name>
    <dbReference type="NCBI Taxonomy" id="1817892"/>
    <lineage>
        <taxon>Bacteria</taxon>
        <taxon>Candidatus Wirthbacteria</taxon>
    </lineage>
</organism>
<evidence type="ECO:0000259" key="9">
    <source>
        <dbReference type="PROSITE" id="PS52040"/>
    </source>
</evidence>
<dbReference type="EMBL" id="MNZT01000021">
    <property type="protein sequence ID" value="OIP98767.1"/>
    <property type="molecule type" value="Genomic_DNA"/>
</dbReference>
<evidence type="ECO:0000256" key="5">
    <source>
        <dbReference type="ARBA" id="ARBA00023125"/>
    </source>
</evidence>
<dbReference type="EC" id="5.6.2.2" evidence="3"/>
<keyword evidence="5 8" id="KW-0238">DNA-binding</keyword>
<comment type="similarity">
    <text evidence="2">Belongs to the type II topoisomerase GyrA/ParC subunit family.</text>
</comment>
<dbReference type="Pfam" id="PF00521">
    <property type="entry name" value="DNA_topoisoIV"/>
    <property type="match status" value="1"/>
</dbReference>
<evidence type="ECO:0000256" key="7">
    <source>
        <dbReference type="ARBA" id="ARBA00063644"/>
    </source>
</evidence>
<protein>
    <recommendedName>
        <fullName evidence="3">DNA topoisomerase (ATP-hydrolyzing)</fullName>
        <ecNumber evidence="3">5.6.2.2</ecNumber>
    </recommendedName>
</protein>
<comment type="catalytic activity">
    <reaction evidence="1">
        <text>ATP-dependent breakage, passage and rejoining of double-stranded DNA.</text>
        <dbReference type="EC" id="5.6.2.2"/>
    </reaction>
</comment>
<dbReference type="Gene3D" id="2.120.10.90">
    <property type="entry name" value="DNA gyrase/topoisomerase IV, subunit A, C-terminal"/>
    <property type="match status" value="1"/>
</dbReference>
<evidence type="ECO:0000256" key="6">
    <source>
        <dbReference type="ARBA" id="ARBA00023235"/>
    </source>
</evidence>
<dbReference type="FunFam" id="1.10.268.10:FF:000001">
    <property type="entry name" value="DNA gyrase subunit A"/>
    <property type="match status" value="1"/>
</dbReference>
<evidence type="ECO:0000313" key="10">
    <source>
        <dbReference type="EMBL" id="OIP98767.1"/>
    </source>
</evidence>
<keyword evidence="6" id="KW-0413">Isomerase</keyword>
<reference evidence="10 11" key="1">
    <citation type="journal article" date="2016" name="Environ. Microbiol.">
        <title>Genomic resolution of a cold subsurface aquifer community provides metabolic insights for novel microbes adapted to high CO concentrations.</title>
        <authorList>
            <person name="Probst A.J."/>
            <person name="Castelle C.J."/>
            <person name="Singh A."/>
            <person name="Brown C.T."/>
            <person name="Anantharaman K."/>
            <person name="Sharon I."/>
            <person name="Hug L.A."/>
            <person name="Burstein D."/>
            <person name="Emerson J.B."/>
            <person name="Thomas B.C."/>
            <person name="Banfield J.F."/>
        </authorList>
    </citation>
    <scope>NUCLEOTIDE SEQUENCE [LARGE SCALE GENOMIC DNA]</scope>
    <source>
        <strain evidence="10">CG2_30_54_11</strain>
    </source>
</reference>
<dbReference type="FunFam" id="3.30.1360.40:FF:000002">
    <property type="entry name" value="DNA gyrase subunit A"/>
    <property type="match status" value="1"/>
</dbReference>
<dbReference type="SMART" id="SM00434">
    <property type="entry name" value="TOP4c"/>
    <property type="match status" value="1"/>
</dbReference>
<name>A0A1J5J055_9BACT</name>
<dbReference type="InterPro" id="IPR006691">
    <property type="entry name" value="GyrA/parC_rep"/>
</dbReference>
<dbReference type="InterPro" id="IPR035516">
    <property type="entry name" value="Gyrase/topoIV_suA_C"/>
</dbReference>
<dbReference type="PANTHER" id="PTHR43493">
    <property type="entry name" value="DNA GYRASE/TOPOISOMERASE SUBUNIT A"/>
    <property type="match status" value="1"/>
</dbReference>
<dbReference type="GO" id="GO:0005737">
    <property type="term" value="C:cytoplasm"/>
    <property type="evidence" value="ECO:0007669"/>
    <property type="project" value="TreeGrafter"/>
</dbReference>
<dbReference type="InterPro" id="IPR013760">
    <property type="entry name" value="Topo_IIA-like_dom_sf"/>
</dbReference>
<accession>A0A1J5J055</accession>
<dbReference type="Gene3D" id="3.90.199.10">
    <property type="entry name" value="Topoisomerase II, domain 5"/>
    <property type="match status" value="1"/>
</dbReference>
<dbReference type="SUPFAM" id="SSF101904">
    <property type="entry name" value="GyrA/ParC C-terminal domain-like"/>
    <property type="match status" value="1"/>
</dbReference>
<dbReference type="GO" id="GO:0006265">
    <property type="term" value="P:DNA topological change"/>
    <property type="evidence" value="ECO:0007669"/>
    <property type="project" value="InterPro"/>
</dbReference>
<dbReference type="GO" id="GO:0005524">
    <property type="term" value="F:ATP binding"/>
    <property type="evidence" value="ECO:0007669"/>
    <property type="project" value="InterPro"/>
</dbReference>
<keyword evidence="4" id="KW-0799">Topoisomerase</keyword>
<evidence type="ECO:0000256" key="2">
    <source>
        <dbReference type="ARBA" id="ARBA00008263"/>
    </source>
</evidence>
<dbReference type="STRING" id="1817892.AUK40_01075"/>
<comment type="caution">
    <text evidence="10">The sequence shown here is derived from an EMBL/GenBank/DDBJ whole genome shotgun (WGS) entry which is preliminary data.</text>
</comment>
<feature type="domain" description="Topo IIA-type catalytic" evidence="9">
    <location>
        <begin position="1"/>
        <end position="274"/>
    </location>
</feature>
<dbReference type="Proteomes" id="UP000183245">
    <property type="component" value="Unassembled WGS sequence"/>
</dbReference>
<dbReference type="Gene3D" id="1.10.268.10">
    <property type="entry name" value="Topoisomerase, domain 3"/>
    <property type="match status" value="1"/>
</dbReference>
<gene>
    <name evidence="10" type="ORF">AUK40_01075</name>
</gene>
<dbReference type="AlphaFoldDB" id="A0A1J5J055"/>
<dbReference type="PROSITE" id="PS52040">
    <property type="entry name" value="TOPO_IIA"/>
    <property type="match status" value="1"/>
</dbReference>
<comment type="subunit">
    <text evidence="7">Heterotetramer composed of ParC and ParE.</text>
</comment>
<evidence type="ECO:0000256" key="8">
    <source>
        <dbReference type="PROSITE-ProRule" id="PRU01384"/>
    </source>
</evidence>
<evidence type="ECO:0000256" key="3">
    <source>
        <dbReference type="ARBA" id="ARBA00012895"/>
    </source>
</evidence>
<proteinExistence type="inferred from homology"/>
<dbReference type="Gene3D" id="3.30.1360.40">
    <property type="match status" value="1"/>
</dbReference>
<dbReference type="GO" id="GO:0003918">
    <property type="term" value="F:DNA topoisomerase type II (double strand cut, ATP-hydrolyzing) activity"/>
    <property type="evidence" value="ECO:0007669"/>
    <property type="project" value="UniProtKB-EC"/>
</dbReference>
<dbReference type="FunFam" id="2.120.10.90:FF:000005">
    <property type="entry name" value="DNA topoisomerase 4 subunit A"/>
    <property type="match status" value="1"/>
</dbReference>
<dbReference type="Pfam" id="PF03989">
    <property type="entry name" value="DNA_gyraseA_C"/>
    <property type="match status" value="6"/>
</dbReference>
<dbReference type="PANTHER" id="PTHR43493:SF5">
    <property type="entry name" value="DNA GYRASE SUBUNIT A, CHLOROPLASTIC_MITOCHONDRIAL"/>
    <property type="match status" value="1"/>
</dbReference>
<evidence type="ECO:0000256" key="1">
    <source>
        <dbReference type="ARBA" id="ARBA00000185"/>
    </source>
</evidence>
<comment type="caution">
    <text evidence="8">Lacks conserved residue(s) required for the propagation of feature annotation.</text>
</comment>
<dbReference type="InterPro" id="IPR050220">
    <property type="entry name" value="Type_II_DNA_Topoisomerases"/>
</dbReference>
<dbReference type="InterPro" id="IPR013758">
    <property type="entry name" value="Topo_IIA_A/C_ab"/>
</dbReference>
<dbReference type="GO" id="GO:0009330">
    <property type="term" value="C:DNA topoisomerase type II (double strand cut, ATP-hydrolyzing) complex"/>
    <property type="evidence" value="ECO:0007669"/>
    <property type="project" value="TreeGrafter"/>
</dbReference>
<evidence type="ECO:0000313" key="11">
    <source>
        <dbReference type="Proteomes" id="UP000183245"/>
    </source>
</evidence>
<sequence>QDILNAYINGRGSVTMRARTTMEEAKNGKTSIIVDELPYQVNKATLIQKIADLVKNKQIKGIADLRDESDRSGMRIVIELKRDAIPKVILNQLFKHTQLQLNFNFNMVALVDGRQPKVLHLRKILQCYIDHRKVVITRRTRFELKQAEDRAHILDGLLIALNHLDEVIATIRASANAEVAETNLIEKFELSVRQAKAILEMQLRRLAALERQKIEDEYREIMMLITELQSILADPRKILSIIKKELSELSQKYGDERRTKVIPTAIGQFNEEDLIKEEDVYITITRDGYIKRMSLDTYTSQHRGGKGVIGMTTKQEDVVEHLLVMSTHHYLLFFSNRGRVFKLKAYEIPESSRTAKGQALINLIPIEQGEKISGVLSIDRFNSDVCLVIGTRSGIIKKTELREYENIRASGIIAINLRDTDELSSVRLIHQGEHIIMITERGQSIRFDEKDTRAVGRNSIGVIGIRLNSGDRVLDMDVIDPKDEEKQRVCIISSHGYGKCTLVKHFPLQGRGGKGVKAAQITLKTGELAASRILDQTDEDLVVISKLGQVIRLPVRNVNTLGRATQGVRVMRLNPDDAVAEMATLPEQEEPPQE</sequence>